<evidence type="ECO:0000313" key="4">
    <source>
        <dbReference type="EMBL" id="GAA5152202.1"/>
    </source>
</evidence>
<dbReference type="Pfam" id="PF00440">
    <property type="entry name" value="TetR_N"/>
    <property type="match status" value="1"/>
</dbReference>
<dbReference type="Gene3D" id="1.10.10.60">
    <property type="entry name" value="Homeodomain-like"/>
    <property type="match status" value="1"/>
</dbReference>
<comment type="caution">
    <text evidence="4">The sequence shown here is derived from an EMBL/GenBank/DDBJ whole genome shotgun (WGS) entry which is preliminary data.</text>
</comment>
<dbReference type="PROSITE" id="PS50977">
    <property type="entry name" value="HTH_TETR_2"/>
    <property type="match status" value="1"/>
</dbReference>
<dbReference type="PANTHER" id="PTHR30055:SF153">
    <property type="entry name" value="HTH-TYPE TRANSCRIPTIONAL REPRESSOR RV3405C"/>
    <property type="match status" value="1"/>
</dbReference>
<dbReference type="InterPro" id="IPR001647">
    <property type="entry name" value="HTH_TetR"/>
</dbReference>
<organism evidence="4 5">
    <name type="scientific">Pseudonocardia eucalypti</name>
    <dbReference type="NCBI Taxonomy" id="648755"/>
    <lineage>
        <taxon>Bacteria</taxon>
        <taxon>Bacillati</taxon>
        <taxon>Actinomycetota</taxon>
        <taxon>Actinomycetes</taxon>
        <taxon>Pseudonocardiales</taxon>
        <taxon>Pseudonocardiaceae</taxon>
        <taxon>Pseudonocardia</taxon>
    </lineage>
</organism>
<keyword evidence="5" id="KW-1185">Reference proteome</keyword>
<evidence type="ECO:0000256" key="2">
    <source>
        <dbReference type="PROSITE-ProRule" id="PRU00335"/>
    </source>
</evidence>
<evidence type="ECO:0000256" key="1">
    <source>
        <dbReference type="ARBA" id="ARBA00023125"/>
    </source>
</evidence>
<dbReference type="Gene3D" id="1.10.357.10">
    <property type="entry name" value="Tetracycline Repressor, domain 2"/>
    <property type="match status" value="1"/>
</dbReference>
<feature type="domain" description="HTH tetR-type" evidence="3">
    <location>
        <begin position="19"/>
        <end position="79"/>
    </location>
</feature>
<dbReference type="InterPro" id="IPR050109">
    <property type="entry name" value="HTH-type_TetR-like_transc_reg"/>
</dbReference>
<name>A0ABP9PUR3_9PSEU</name>
<reference evidence="5" key="1">
    <citation type="journal article" date="2019" name="Int. J. Syst. Evol. Microbiol.">
        <title>The Global Catalogue of Microorganisms (GCM) 10K type strain sequencing project: providing services to taxonomists for standard genome sequencing and annotation.</title>
        <authorList>
            <consortium name="The Broad Institute Genomics Platform"/>
            <consortium name="The Broad Institute Genome Sequencing Center for Infectious Disease"/>
            <person name="Wu L."/>
            <person name="Ma J."/>
        </authorList>
    </citation>
    <scope>NUCLEOTIDE SEQUENCE [LARGE SCALE GENOMIC DNA]</scope>
    <source>
        <strain evidence="5">JCM 18303</strain>
    </source>
</reference>
<dbReference type="EMBL" id="BAABJP010000007">
    <property type="protein sequence ID" value="GAA5152202.1"/>
    <property type="molecule type" value="Genomic_DNA"/>
</dbReference>
<dbReference type="RefSeq" id="WP_185066515.1">
    <property type="nucleotide sequence ID" value="NZ_BAABJP010000007.1"/>
</dbReference>
<protein>
    <submittedName>
        <fullName evidence="4">TetR/AcrR family transcriptional regulator</fullName>
    </submittedName>
</protein>
<dbReference type="PRINTS" id="PR00455">
    <property type="entry name" value="HTHTETR"/>
</dbReference>
<evidence type="ECO:0000313" key="5">
    <source>
        <dbReference type="Proteomes" id="UP001428817"/>
    </source>
</evidence>
<dbReference type="InterPro" id="IPR009057">
    <property type="entry name" value="Homeodomain-like_sf"/>
</dbReference>
<feature type="DNA-binding region" description="H-T-H motif" evidence="2">
    <location>
        <begin position="42"/>
        <end position="61"/>
    </location>
</feature>
<gene>
    <name evidence="4" type="ORF">GCM10023321_20510</name>
</gene>
<dbReference type="PANTHER" id="PTHR30055">
    <property type="entry name" value="HTH-TYPE TRANSCRIPTIONAL REGULATOR RUTR"/>
    <property type="match status" value="1"/>
</dbReference>
<accession>A0ABP9PUR3</accession>
<sequence>MLQNEDLIGRALAAELPDDQTANRILGAAFQQAEDFGLRRFTMDDVARRVGLSRVTIYRYFPKKDELINALLMIELRRFLNKVEAVVAEQPTPLSKLVEGLLFCLNFLRAHRLLNRLLRTEPELILPHLTTKAGGTVLAAARGWVAMQIRAEVAAGRVAMPDPDVDVLAELLVRIVISLTITPDSVLPMDSPDDQRRLVELYLAPVVAAFRPREEN</sequence>
<keyword evidence="1 2" id="KW-0238">DNA-binding</keyword>
<proteinExistence type="predicted"/>
<dbReference type="Proteomes" id="UP001428817">
    <property type="component" value="Unassembled WGS sequence"/>
</dbReference>
<dbReference type="SUPFAM" id="SSF46689">
    <property type="entry name" value="Homeodomain-like"/>
    <property type="match status" value="1"/>
</dbReference>
<evidence type="ECO:0000259" key="3">
    <source>
        <dbReference type="PROSITE" id="PS50977"/>
    </source>
</evidence>